<dbReference type="HOGENOM" id="CLU_2086669_0_0_1"/>
<evidence type="ECO:0000313" key="1">
    <source>
        <dbReference type="EMBL" id="CAY80274.1"/>
    </source>
</evidence>
<organism evidence="1">
    <name type="scientific">Saccharomyces cerevisiae (strain Lalvin EC1118 / Prise de mousse)</name>
    <name type="common">Baker's yeast</name>
    <dbReference type="NCBI Taxonomy" id="643680"/>
    <lineage>
        <taxon>Eukaryota</taxon>
        <taxon>Fungi</taxon>
        <taxon>Dikarya</taxon>
        <taxon>Ascomycota</taxon>
        <taxon>Saccharomycotina</taxon>
        <taxon>Saccharomycetes</taxon>
        <taxon>Saccharomycetales</taxon>
        <taxon>Saccharomycetaceae</taxon>
        <taxon>Saccharomyces</taxon>
    </lineage>
</organism>
<sequence>MDLYPPASWAALVPFCKALTFKVPVVLGNRNPSPPLPLPPMVLSLSLLIPLSRLSLSGSSDTADGSLLISCISRGSCGIFRMGCEAVKGRSLGCLLPRSNCTYGCMSLRKYVSVCSM</sequence>
<gene>
    <name evidence="1" type="ORF">EC1118_1H21_0518g</name>
</gene>
<dbReference type="EMBL" id="FN393072">
    <property type="protein sequence ID" value="CAY80274.1"/>
    <property type="molecule type" value="Genomic_DNA"/>
</dbReference>
<proteinExistence type="predicted"/>
<dbReference type="AlphaFoldDB" id="C8ZA58"/>
<reference evidence="1" key="1">
    <citation type="journal article" date="2009" name="Proc. Natl. Acad. Sci. U.S.A.">
        <title>Eukaryote-to-eukaryote gene transfer events revealed by the genome sequence of the wine yeast Saccharomyces cerevisiae EC1118.</title>
        <authorList>
            <person name="Novo M."/>
            <person name="Bigey F."/>
            <person name="Beyne E."/>
            <person name="Galeote V."/>
            <person name="Gavory F."/>
            <person name="Mallet S."/>
            <person name="Cambot B."/>
            <person name="Legras J.L."/>
            <person name="Wincker P."/>
            <person name="Casaregola S."/>
            <person name="Dequin S."/>
        </authorList>
    </citation>
    <scope>NUCLEOTIDE SEQUENCE [LARGE SCALE GENOMIC DNA]</scope>
    <source>
        <strain evidence="1">Lalvin EC1118</strain>
        <strain>Lalvin EC1118 / Prise de mousse</strain>
    </source>
</reference>
<accession>C8ZA58</accession>
<protein>
    <submittedName>
        <fullName evidence="1">EC1118_1H21_0518p</fullName>
    </submittedName>
</protein>
<name>C8ZA58_YEAS8</name>